<sequence length="82" mass="9172">MKHKIINILIVVISLSITMTLMIVSIATGTHLYSKIGSSFIGIVMCLVAVIEIKKDGKIIWSNVAPYLPGVWFLLNPWIQYL</sequence>
<proteinExistence type="predicted"/>
<keyword evidence="1" id="KW-1133">Transmembrane helix</keyword>
<keyword evidence="1" id="KW-0812">Transmembrane</keyword>
<comment type="caution">
    <text evidence="2">The sequence shown here is derived from an EMBL/GenBank/DDBJ whole genome shotgun (WGS) entry which is preliminary data.</text>
</comment>
<dbReference type="EMBL" id="JAHBFI010000007">
    <property type="protein sequence ID" value="MBZ5962152.1"/>
    <property type="molecule type" value="Genomic_DNA"/>
</dbReference>
<feature type="transmembrane region" description="Helical" evidence="1">
    <location>
        <begin position="32"/>
        <end position="53"/>
    </location>
</feature>
<keyword evidence="1" id="KW-0472">Membrane</keyword>
<feature type="transmembrane region" description="Helical" evidence="1">
    <location>
        <begin position="60"/>
        <end position="79"/>
    </location>
</feature>
<dbReference type="RefSeq" id="WP_010389814.1">
    <property type="nucleotide sequence ID" value="NZ_BPKT01000007.1"/>
</dbReference>
<dbReference type="AlphaFoldDB" id="A0A9Q3SX02"/>
<feature type="transmembrane region" description="Helical" evidence="1">
    <location>
        <begin position="5"/>
        <end position="26"/>
    </location>
</feature>
<evidence type="ECO:0000313" key="3">
    <source>
        <dbReference type="Proteomes" id="UP000752647"/>
    </source>
</evidence>
<name>A0A9Q3SX02_9LACO</name>
<organism evidence="2 3">
    <name type="scientific">Leuconostoc gasicomitatum</name>
    <dbReference type="NCBI Taxonomy" id="115778"/>
    <lineage>
        <taxon>Bacteria</taxon>
        <taxon>Bacillati</taxon>
        <taxon>Bacillota</taxon>
        <taxon>Bacilli</taxon>
        <taxon>Lactobacillales</taxon>
        <taxon>Lactobacillaceae</taxon>
        <taxon>Leuconostoc</taxon>
        <taxon>Leuconostoc gelidum group</taxon>
    </lineage>
</organism>
<protein>
    <submittedName>
        <fullName evidence="2">Uncharacterized protein</fullName>
    </submittedName>
</protein>
<evidence type="ECO:0000313" key="2">
    <source>
        <dbReference type="EMBL" id="MBZ5962152.1"/>
    </source>
</evidence>
<dbReference type="Proteomes" id="UP000752647">
    <property type="component" value="Unassembled WGS sequence"/>
</dbReference>
<evidence type="ECO:0000256" key="1">
    <source>
        <dbReference type="SAM" id="Phobius"/>
    </source>
</evidence>
<accession>A0A9Q3SX02</accession>
<gene>
    <name evidence="2" type="ORF">KIJ12_03090</name>
</gene>
<reference evidence="2" key="1">
    <citation type="submission" date="2021-05" db="EMBL/GenBank/DDBJ databases">
        <title>Pangenome of Leuconostoc gelidum warrants species status for Leuconostoc gelidum subsp. gasicomitatum.</title>
        <authorList>
            <person name="Johansson P."/>
            <person name="Sade E."/>
            <person name="Hultman J."/>
            <person name="Auvinen P."/>
            <person name="Bjorkroth J."/>
        </authorList>
    </citation>
    <scope>NUCLEOTIDE SEQUENCE</scope>
    <source>
        <strain evidence="2">A.21.4</strain>
    </source>
</reference>
<dbReference type="GeneID" id="34300572"/>